<evidence type="ECO:0000256" key="2">
    <source>
        <dbReference type="PROSITE-ProRule" id="PRU00176"/>
    </source>
</evidence>
<dbReference type="SMART" id="SM00360">
    <property type="entry name" value="RRM"/>
    <property type="match status" value="1"/>
</dbReference>
<reference evidence="5" key="1">
    <citation type="submission" date="2025-08" db="UniProtKB">
        <authorList>
            <consortium name="RefSeq"/>
        </authorList>
    </citation>
    <scope>IDENTIFICATION</scope>
    <source>
        <tissue evidence="5">Seedling</tissue>
    </source>
</reference>
<evidence type="ECO:0000313" key="5">
    <source>
        <dbReference type="RefSeq" id="XP_048322139.2"/>
    </source>
</evidence>
<keyword evidence="1 2" id="KW-0694">RNA-binding</keyword>
<evidence type="ECO:0000256" key="1">
    <source>
        <dbReference type="ARBA" id="ARBA00022884"/>
    </source>
</evidence>
<evidence type="ECO:0000259" key="3">
    <source>
        <dbReference type="PROSITE" id="PS50102"/>
    </source>
</evidence>
<dbReference type="InterPro" id="IPR012677">
    <property type="entry name" value="Nucleotide-bd_a/b_plait_sf"/>
</dbReference>
<dbReference type="RefSeq" id="XP_048322139.2">
    <property type="nucleotide sequence ID" value="XM_048466182.2"/>
</dbReference>
<gene>
    <name evidence="5" type="primary">LOC107405318</name>
</gene>
<dbReference type="InterPro" id="IPR035979">
    <property type="entry name" value="RBD_domain_sf"/>
</dbReference>
<dbReference type="InterPro" id="IPR000504">
    <property type="entry name" value="RRM_dom"/>
</dbReference>
<dbReference type="InterPro" id="IPR052462">
    <property type="entry name" value="SLIRP/GR-RBP-like"/>
</dbReference>
<proteinExistence type="predicted"/>
<accession>A0ABM3I7H8</accession>
<sequence>MAAFVRRIPGNCLQYTCMSNPNKSSSYCFSRVFSSTIIVKGFPFSTTDERLAEVFSQFGEITEVKIVKNKDSNKSKGFGFVTFTGESDAQKAKMEMNGQLLDGRALLVDNKSPERRFKDARKRTNQAGG</sequence>
<dbReference type="Gene3D" id="3.30.70.330">
    <property type="match status" value="1"/>
</dbReference>
<dbReference type="SUPFAM" id="SSF54928">
    <property type="entry name" value="RNA-binding domain, RBD"/>
    <property type="match status" value="1"/>
</dbReference>
<protein>
    <submittedName>
        <fullName evidence="5">Small RNA-binding protein 11, chloroplastic</fullName>
    </submittedName>
</protein>
<dbReference type="PROSITE" id="PS50102">
    <property type="entry name" value="RRM"/>
    <property type="match status" value="1"/>
</dbReference>
<dbReference type="PANTHER" id="PTHR48027">
    <property type="entry name" value="HETEROGENEOUS NUCLEAR RIBONUCLEOPROTEIN 87F-RELATED"/>
    <property type="match status" value="1"/>
</dbReference>
<dbReference type="GeneID" id="107405318"/>
<name>A0ABM3I7H8_ZIZJJ</name>
<evidence type="ECO:0000313" key="4">
    <source>
        <dbReference type="Proteomes" id="UP001652623"/>
    </source>
</evidence>
<dbReference type="Proteomes" id="UP001652623">
    <property type="component" value="Chromosome 11"/>
</dbReference>
<keyword evidence="4" id="KW-1185">Reference proteome</keyword>
<organism evidence="4 5">
    <name type="scientific">Ziziphus jujuba</name>
    <name type="common">Chinese jujube</name>
    <name type="synonym">Ziziphus sativa</name>
    <dbReference type="NCBI Taxonomy" id="326968"/>
    <lineage>
        <taxon>Eukaryota</taxon>
        <taxon>Viridiplantae</taxon>
        <taxon>Streptophyta</taxon>
        <taxon>Embryophyta</taxon>
        <taxon>Tracheophyta</taxon>
        <taxon>Spermatophyta</taxon>
        <taxon>Magnoliopsida</taxon>
        <taxon>eudicotyledons</taxon>
        <taxon>Gunneridae</taxon>
        <taxon>Pentapetalae</taxon>
        <taxon>rosids</taxon>
        <taxon>fabids</taxon>
        <taxon>Rosales</taxon>
        <taxon>Rhamnaceae</taxon>
        <taxon>Paliureae</taxon>
        <taxon>Ziziphus</taxon>
    </lineage>
</organism>
<dbReference type="Pfam" id="PF00076">
    <property type="entry name" value="RRM_1"/>
    <property type="match status" value="1"/>
</dbReference>
<feature type="domain" description="RRM" evidence="3">
    <location>
        <begin position="35"/>
        <end position="113"/>
    </location>
</feature>